<keyword evidence="1" id="KW-0479">Metal-binding</keyword>
<accession>A0A6J6BWN6</accession>
<dbReference type="SUPFAM" id="SSF51197">
    <property type="entry name" value="Clavaminate synthase-like"/>
    <property type="match status" value="1"/>
</dbReference>
<sequence>MLTNAKLTISIGGMSLQHFPPNAAPADVAAAIRRDGAAIVDRAADGELIDRIVAETTPYLDATAGGSDGFSGRRTRRTGALIARSPGSRELAAHPMVLGVCDEILGANASSYQLHLTQIIDIGPGEPAQMLHRDHWAWDAFDFPLGFEVEISTIWAVQDFTDHNGATRVVPGSHLWEGGRTPTQEDTVPAEMERGSVLVYTGSVFHGGGANRSDRSRAAVNIDYCLGWLRQEENQYLSCPPEVARELPVELAKLIGYRRAAFALGYFGDTQDPIEALHPELGSRGFAIVDR</sequence>
<reference evidence="3" key="1">
    <citation type="submission" date="2020-05" db="EMBL/GenBank/DDBJ databases">
        <authorList>
            <person name="Chiriac C."/>
            <person name="Salcher M."/>
            <person name="Ghai R."/>
            <person name="Kavagutti S V."/>
        </authorList>
    </citation>
    <scope>NUCLEOTIDE SEQUENCE</scope>
</reference>
<dbReference type="Gene3D" id="2.60.120.620">
    <property type="entry name" value="q2cbj1_9rhob like domain"/>
    <property type="match status" value="1"/>
</dbReference>
<dbReference type="GO" id="GO:0046872">
    <property type="term" value="F:metal ion binding"/>
    <property type="evidence" value="ECO:0007669"/>
    <property type="project" value="UniProtKB-KW"/>
</dbReference>
<evidence type="ECO:0000313" key="3">
    <source>
        <dbReference type="EMBL" id="CAB4542659.1"/>
    </source>
</evidence>
<dbReference type="EMBL" id="CAEZSR010000008">
    <property type="protein sequence ID" value="CAB4542659.1"/>
    <property type="molecule type" value="Genomic_DNA"/>
</dbReference>
<keyword evidence="2" id="KW-0408">Iron</keyword>
<dbReference type="AlphaFoldDB" id="A0A6J6BWN6"/>
<name>A0A6J6BWN6_9ZZZZ</name>
<evidence type="ECO:0000256" key="2">
    <source>
        <dbReference type="ARBA" id="ARBA00023004"/>
    </source>
</evidence>
<dbReference type="Pfam" id="PF05721">
    <property type="entry name" value="PhyH"/>
    <property type="match status" value="1"/>
</dbReference>
<gene>
    <name evidence="3" type="ORF">UFOPK1493_00419</name>
</gene>
<evidence type="ECO:0000256" key="1">
    <source>
        <dbReference type="ARBA" id="ARBA00022723"/>
    </source>
</evidence>
<protein>
    <submittedName>
        <fullName evidence="3">Unannotated protein</fullName>
    </submittedName>
</protein>
<proteinExistence type="predicted"/>
<organism evidence="3">
    <name type="scientific">freshwater metagenome</name>
    <dbReference type="NCBI Taxonomy" id="449393"/>
    <lineage>
        <taxon>unclassified sequences</taxon>
        <taxon>metagenomes</taxon>
        <taxon>ecological metagenomes</taxon>
    </lineage>
</organism>
<dbReference type="PANTHER" id="PTHR20883:SF15">
    <property type="entry name" value="PHYTANOYL-COA DIOXYGENASE DOMAIN-CONTAINING PROTEIN 1"/>
    <property type="match status" value="1"/>
</dbReference>
<dbReference type="InterPro" id="IPR008775">
    <property type="entry name" value="Phytyl_CoA_dOase-like"/>
</dbReference>
<dbReference type="PANTHER" id="PTHR20883">
    <property type="entry name" value="PHYTANOYL-COA DIOXYGENASE DOMAIN CONTAINING 1"/>
    <property type="match status" value="1"/>
</dbReference>